<keyword evidence="1" id="KW-1185">Reference proteome</keyword>
<dbReference type="AlphaFoldDB" id="A0A1I8AS93"/>
<dbReference type="Proteomes" id="UP000095287">
    <property type="component" value="Unplaced"/>
</dbReference>
<evidence type="ECO:0000313" key="1">
    <source>
        <dbReference type="Proteomes" id="UP000095287"/>
    </source>
</evidence>
<accession>A0A1I8AS93</accession>
<reference evidence="2" key="1">
    <citation type="submission" date="2016-11" db="UniProtKB">
        <authorList>
            <consortium name="WormBaseParasite"/>
        </authorList>
    </citation>
    <scope>IDENTIFICATION</scope>
</reference>
<evidence type="ECO:0000313" key="2">
    <source>
        <dbReference type="WBParaSite" id="L893_g8941.t1"/>
    </source>
</evidence>
<name>A0A1I8AS93_9BILA</name>
<proteinExistence type="predicted"/>
<sequence length="175" mass="19174">MCRQDLAAALAKTDRRHAITLAARAQDDLVAVFEEPAHLATGQFDRHLAALGNLQQAAELARLGARQGARTEQVAWLQLAAVDTVVRNHLRHGPVHAQGVAQGQAVRRQVLLAHALGQQQHFQLDVERATRLVTRVEQVRQRLRIAFGACRLGAAERLQRLGSDHPGRHGGDEAL</sequence>
<protein>
    <submittedName>
        <fullName evidence="2">Transcriptional regulator</fullName>
    </submittedName>
</protein>
<dbReference type="WBParaSite" id="L893_g8941.t1">
    <property type="protein sequence ID" value="L893_g8941.t1"/>
    <property type="gene ID" value="L893_g8941"/>
</dbReference>
<organism evidence="1 2">
    <name type="scientific">Steinernema glaseri</name>
    <dbReference type="NCBI Taxonomy" id="37863"/>
    <lineage>
        <taxon>Eukaryota</taxon>
        <taxon>Metazoa</taxon>
        <taxon>Ecdysozoa</taxon>
        <taxon>Nematoda</taxon>
        <taxon>Chromadorea</taxon>
        <taxon>Rhabditida</taxon>
        <taxon>Tylenchina</taxon>
        <taxon>Panagrolaimomorpha</taxon>
        <taxon>Strongyloidoidea</taxon>
        <taxon>Steinernematidae</taxon>
        <taxon>Steinernema</taxon>
    </lineage>
</organism>